<dbReference type="AlphaFoldDB" id="A0A3P7PDG3"/>
<proteinExistence type="predicted"/>
<reference evidence="1 2" key="1">
    <citation type="submission" date="2018-09" db="EMBL/GenBank/DDBJ databases">
        <authorList>
            <person name="Postec A."/>
        </authorList>
    </citation>
    <scope>NUCLEOTIDE SEQUENCE [LARGE SCALE GENOMIC DNA]</scope>
    <source>
        <strain evidence="1">70B-A</strain>
    </source>
</reference>
<evidence type="ECO:0000313" key="1">
    <source>
        <dbReference type="EMBL" id="VDN48103.1"/>
    </source>
</evidence>
<dbReference type="OrthoDB" id="5469at2"/>
<protein>
    <submittedName>
        <fullName evidence="1">Veg protein</fullName>
    </submittedName>
</protein>
<sequence>MIAKEDLFAVREQVKAHVGSKVLIRANKGRKRIVVKEGVLENTYPSIFVVKVKNLEQNSFRSVSYSYTDLLTHNVELSICGE</sequence>
<dbReference type="InterPro" id="IPR009366">
    <property type="entry name" value="Protein_Veg"/>
</dbReference>
<dbReference type="EMBL" id="LR130778">
    <property type="protein sequence ID" value="VDN48103.1"/>
    <property type="molecule type" value="Genomic_DNA"/>
</dbReference>
<dbReference type="KEGG" id="cbar:PATL70BA_2214"/>
<name>A0A3P7PDG3_9FIRM</name>
<dbReference type="Gene3D" id="2.30.30.100">
    <property type="match status" value="1"/>
</dbReference>
<accession>A0A3P7PDG3</accession>
<evidence type="ECO:0000313" key="2">
    <source>
        <dbReference type="Proteomes" id="UP000279029"/>
    </source>
</evidence>
<keyword evidence="2" id="KW-1185">Reference proteome</keyword>
<dbReference type="PANTHER" id="PTHR40026:SF1">
    <property type="entry name" value="PROTEIN VEG"/>
    <property type="match status" value="1"/>
</dbReference>
<dbReference type="GO" id="GO:0006355">
    <property type="term" value="P:regulation of DNA-templated transcription"/>
    <property type="evidence" value="ECO:0007669"/>
    <property type="project" value="InterPro"/>
</dbReference>
<dbReference type="RefSeq" id="WP_125137291.1">
    <property type="nucleotide sequence ID" value="NZ_LR130778.1"/>
</dbReference>
<organism evidence="1 2">
    <name type="scientific">Petrocella atlantisensis</name>
    <dbReference type="NCBI Taxonomy" id="2173034"/>
    <lineage>
        <taxon>Bacteria</taxon>
        <taxon>Bacillati</taxon>
        <taxon>Bacillota</taxon>
        <taxon>Clostridia</taxon>
        <taxon>Lachnospirales</taxon>
        <taxon>Vallitaleaceae</taxon>
        <taxon>Petrocella</taxon>
    </lineage>
</organism>
<dbReference type="Pfam" id="PF06257">
    <property type="entry name" value="VEG"/>
    <property type="match status" value="1"/>
</dbReference>
<dbReference type="PIRSF" id="PIRSF037257">
    <property type="entry name" value="DUF1021"/>
    <property type="match status" value="1"/>
</dbReference>
<gene>
    <name evidence="1" type="ORF">PATL70BA_2214</name>
</gene>
<dbReference type="PANTHER" id="PTHR40026">
    <property type="entry name" value="PROTEIN VEG"/>
    <property type="match status" value="1"/>
</dbReference>
<dbReference type="Proteomes" id="UP000279029">
    <property type="component" value="Chromosome"/>
</dbReference>